<evidence type="ECO:0000313" key="3">
    <source>
        <dbReference type="Proteomes" id="UP000613075"/>
    </source>
</evidence>
<gene>
    <name evidence="2" type="ORF">IQK56_06735</name>
</gene>
<organism evidence="2 3">
    <name type="scientific">Pseudomonas cyclaminis</name>
    <dbReference type="NCBI Taxonomy" id="2781239"/>
    <lineage>
        <taxon>Bacteria</taxon>
        <taxon>Pseudomonadati</taxon>
        <taxon>Pseudomonadota</taxon>
        <taxon>Gammaproteobacteria</taxon>
        <taxon>Pseudomonadales</taxon>
        <taxon>Pseudomonadaceae</taxon>
        <taxon>Pseudomonas</taxon>
    </lineage>
</organism>
<keyword evidence="1" id="KW-0732">Signal</keyword>
<accession>A0ABR9SPZ2</accession>
<feature type="chain" id="PRO_5047288796" description="Lipoprotein" evidence="1">
    <location>
        <begin position="19"/>
        <end position="139"/>
    </location>
</feature>
<evidence type="ECO:0000313" key="2">
    <source>
        <dbReference type="EMBL" id="MBE8590649.1"/>
    </source>
</evidence>
<dbReference type="EMBL" id="JADDUM010000039">
    <property type="protein sequence ID" value="MBE8590649.1"/>
    <property type="molecule type" value="Genomic_DNA"/>
</dbReference>
<name>A0ABR9SPZ2_9PSED</name>
<dbReference type="Proteomes" id="UP000613075">
    <property type="component" value="Unassembled WGS sequence"/>
</dbReference>
<protein>
    <recommendedName>
        <fullName evidence="4">Lipoprotein</fullName>
    </recommendedName>
</protein>
<dbReference type="RefSeq" id="WP_193863756.1">
    <property type="nucleotide sequence ID" value="NZ_JADDUM010000039.1"/>
</dbReference>
<evidence type="ECO:0008006" key="4">
    <source>
        <dbReference type="Google" id="ProtNLM"/>
    </source>
</evidence>
<feature type="signal peptide" evidence="1">
    <location>
        <begin position="1"/>
        <end position="18"/>
    </location>
</feature>
<reference evidence="2 3" key="1">
    <citation type="submission" date="2020-10" db="EMBL/GenBank/DDBJ databases">
        <title>The draft genomes of Cyclamen pathogen Pseudomonas sp.</title>
        <authorList>
            <person name="Fujikawa T."/>
            <person name="Sawada H."/>
        </authorList>
    </citation>
    <scope>NUCLEOTIDE SEQUENCE [LARGE SCALE GENOMIC DNA]</scope>
    <source>
        <strain evidence="2 3">MAFF 301449</strain>
    </source>
</reference>
<sequence>MKKIAIILTALLSLAGCGNEDTSTSQSATNAASNNTLTLSDGEKISLSGELVKTLAKPNAKGALKLHEIKFDSGAKVAENTVFHKFSKLGYTRKVIENSDKAFKVHYYKPGLPVVGSIYQEQTTAAGQTSQLSLYWQSI</sequence>
<keyword evidence="3" id="KW-1185">Reference proteome</keyword>
<proteinExistence type="predicted"/>
<dbReference type="PROSITE" id="PS51257">
    <property type="entry name" value="PROKAR_LIPOPROTEIN"/>
    <property type="match status" value="1"/>
</dbReference>
<evidence type="ECO:0000256" key="1">
    <source>
        <dbReference type="SAM" id="SignalP"/>
    </source>
</evidence>
<comment type="caution">
    <text evidence="2">The sequence shown here is derived from an EMBL/GenBank/DDBJ whole genome shotgun (WGS) entry which is preliminary data.</text>
</comment>